<dbReference type="KEGG" id="nou:Natoc_3063"/>
<protein>
    <recommendedName>
        <fullName evidence="4">Glycosyltransferase RgtA/B/C/D-like domain-containing protein</fullName>
    </recommendedName>
</protein>
<organism evidence="2 3">
    <name type="scientific">Natronococcus occultus SP4</name>
    <dbReference type="NCBI Taxonomy" id="694430"/>
    <lineage>
        <taxon>Archaea</taxon>
        <taxon>Methanobacteriati</taxon>
        <taxon>Methanobacteriota</taxon>
        <taxon>Stenosarchaea group</taxon>
        <taxon>Halobacteria</taxon>
        <taxon>Halobacteriales</taxon>
        <taxon>Natrialbaceae</taxon>
        <taxon>Natronococcus</taxon>
    </lineage>
</organism>
<keyword evidence="3" id="KW-1185">Reference proteome</keyword>
<gene>
    <name evidence="2" type="ORF">Natoc_3063</name>
</gene>
<dbReference type="Proteomes" id="UP000010878">
    <property type="component" value="Chromosome"/>
</dbReference>
<evidence type="ECO:0000256" key="1">
    <source>
        <dbReference type="SAM" id="Phobius"/>
    </source>
</evidence>
<evidence type="ECO:0008006" key="4">
    <source>
        <dbReference type="Google" id="ProtNLM"/>
    </source>
</evidence>
<keyword evidence="1" id="KW-1133">Transmembrane helix</keyword>
<evidence type="ECO:0000313" key="3">
    <source>
        <dbReference type="Proteomes" id="UP000010878"/>
    </source>
</evidence>
<dbReference type="AlphaFoldDB" id="L0K0K5"/>
<reference evidence="2 3" key="1">
    <citation type="submission" date="2012-11" db="EMBL/GenBank/DDBJ databases">
        <title>FINISHED of Natronococcus occultus SP4, DSM 3396.</title>
        <authorList>
            <consortium name="DOE Joint Genome Institute"/>
            <person name="Eisen J."/>
            <person name="Huntemann M."/>
            <person name="Wei C.-L."/>
            <person name="Han J."/>
            <person name="Detter J.C."/>
            <person name="Han C."/>
            <person name="Tapia R."/>
            <person name="Chen A."/>
            <person name="Kyrpides N."/>
            <person name="Mavromatis K."/>
            <person name="Markowitz V."/>
            <person name="Szeto E."/>
            <person name="Ivanova N."/>
            <person name="Mikhailova N."/>
            <person name="Ovchinnikova G."/>
            <person name="Pagani I."/>
            <person name="Pati A."/>
            <person name="Goodwin L."/>
            <person name="Nordberg H.P."/>
            <person name="Cantor M.N."/>
            <person name="Hua S.X."/>
            <person name="Woyke T."/>
            <person name="Eisen J."/>
            <person name="Klenk H.-P."/>
            <person name="Klenk H.-P."/>
        </authorList>
    </citation>
    <scope>NUCLEOTIDE SEQUENCE [LARGE SCALE GENOMIC DNA]</scope>
    <source>
        <strain evidence="2 3">SP4</strain>
    </source>
</reference>
<feature type="transmembrane region" description="Helical" evidence="1">
    <location>
        <begin position="248"/>
        <end position="267"/>
    </location>
</feature>
<feature type="transmembrane region" description="Helical" evidence="1">
    <location>
        <begin position="342"/>
        <end position="361"/>
    </location>
</feature>
<feature type="transmembrane region" description="Helical" evidence="1">
    <location>
        <begin position="212"/>
        <end position="236"/>
    </location>
</feature>
<dbReference type="eggNOG" id="arCOG03188">
    <property type="taxonomic scope" value="Archaea"/>
</dbReference>
<sequence>MIVSTELITERLFPVLPASIALCMGIILVAYYGRDRLVGPLLLAGIVVSVHLLWMAAFGSSMIGTDPDKVALWTQAMIEEESLSGTQEHSTFYAAAPVFLILAAFASLILDTTIRYGFLIYPLLVGFLLPMMTAAVVSRVWRSKDAALVAGILSMTMAQTVMYSFTQIPQNAAVFLWAGFTLAAVLYLAGIVDKNRSLVLLTVFLGAAIHTHKISVLVLFGGVATLLVATFLLMRLPVELKDQNIKPASTMFASVAMVSGLGLVVQWEWITEYTDRAVGRVLAMTTTPSGLEEYEYTTALALNSDVLSIASYSAHLVASLGVAGICWLIIARTDYYREPVIGLLSFCAFIAALTVFSVFGPIANGRILFYAEPLLAIIIGGGIAIKLGPRKSLVVVAIFAFITLQLFVAPATPDYPDTSRSYLTENEVTAKSWGETHGTAGIYTDQRYSRENLPSNIAQHEDPDTYRSLDDEIFEGDLNTSEYNCVAFRDRPQDIHSSEHGTFIWTWDVEGYVANNYGQVHTTGDVNHYCSGP</sequence>
<feature type="transmembrane region" description="Helical" evidence="1">
    <location>
        <begin position="147"/>
        <end position="165"/>
    </location>
</feature>
<feature type="transmembrane region" description="Helical" evidence="1">
    <location>
        <begin position="118"/>
        <end position="141"/>
    </location>
</feature>
<feature type="transmembrane region" description="Helical" evidence="1">
    <location>
        <begin position="12"/>
        <end position="33"/>
    </location>
</feature>
<proteinExistence type="predicted"/>
<feature type="transmembrane region" description="Helical" evidence="1">
    <location>
        <begin position="392"/>
        <end position="411"/>
    </location>
</feature>
<evidence type="ECO:0000313" key="2">
    <source>
        <dbReference type="EMBL" id="AGB38807.1"/>
    </source>
</evidence>
<keyword evidence="1" id="KW-0472">Membrane</keyword>
<feature type="transmembrane region" description="Helical" evidence="1">
    <location>
        <begin position="367"/>
        <end position="385"/>
    </location>
</feature>
<feature type="transmembrane region" description="Helical" evidence="1">
    <location>
        <begin position="309"/>
        <end position="330"/>
    </location>
</feature>
<dbReference type="HOGENOM" id="CLU_510592_0_0_2"/>
<dbReference type="EMBL" id="CP003929">
    <property type="protein sequence ID" value="AGB38807.1"/>
    <property type="molecule type" value="Genomic_DNA"/>
</dbReference>
<accession>L0K0K5</accession>
<feature type="transmembrane region" description="Helical" evidence="1">
    <location>
        <begin position="40"/>
        <end position="63"/>
    </location>
</feature>
<keyword evidence="1" id="KW-0812">Transmembrane</keyword>
<feature type="transmembrane region" description="Helical" evidence="1">
    <location>
        <begin position="92"/>
        <end position="111"/>
    </location>
</feature>
<feature type="transmembrane region" description="Helical" evidence="1">
    <location>
        <begin position="172"/>
        <end position="192"/>
    </location>
</feature>
<name>L0K0K5_9EURY</name>